<dbReference type="InterPro" id="IPR001584">
    <property type="entry name" value="Integrase_cat-core"/>
</dbReference>
<dbReference type="Pfam" id="PF03732">
    <property type="entry name" value="Retrotrans_gag"/>
    <property type="match status" value="1"/>
</dbReference>
<keyword evidence="6" id="KW-0064">Aspartyl protease</keyword>
<feature type="compositionally biased region" description="Low complexity" evidence="16">
    <location>
        <begin position="2015"/>
        <end position="2026"/>
    </location>
</feature>
<keyword evidence="12" id="KW-0239">DNA-directed DNA polymerase</keyword>
<feature type="compositionally biased region" description="Polar residues" evidence="16">
    <location>
        <begin position="382"/>
        <end position="399"/>
    </location>
</feature>
<keyword evidence="4" id="KW-0540">Nuclease</keyword>
<dbReference type="Pfam" id="PF13975">
    <property type="entry name" value="gag-asp_proteas"/>
    <property type="match status" value="1"/>
</dbReference>
<dbReference type="Proteomes" id="UP000694251">
    <property type="component" value="Chromosome 8"/>
</dbReference>
<dbReference type="GO" id="GO:0004190">
    <property type="term" value="F:aspartic-type endopeptidase activity"/>
    <property type="evidence" value="ECO:0007669"/>
    <property type="project" value="UniProtKB-KW"/>
</dbReference>
<dbReference type="FunFam" id="3.30.420.10:FF:000032">
    <property type="entry name" value="Retrovirus-related Pol polyprotein from transposon 297-like Protein"/>
    <property type="match status" value="1"/>
</dbReference>
<evidence type="ECO:0000256" key="12">
    <source>
        <dbReference type="ARBA" id="ARBA00022932"/>
    </source>
</evidence>
<accession>A0A8T2B9K8</accession>
<dbReference type="CDD" id="cd00303">
    <property type="entry name" value="retropepsin_like"/>
    <property type="match status" value="1"/>
</dbReference>
<keyword evidence="2" id="KW-0808">Transferase</keyword>
<evidence type="ECO:0000256" key="11">
    <source>
        <dbReference type="ARBA" id="ARBA00022918"/>
    </source>
</evidence>
<dbReference type="Pfam" id="PF00665">
    <property type="entry name" value="rve"/>
    <property type="match status" value="1"/>
</dbReference>
<protein>
    <submittedName>
        <fullName evidence="19">Retrotransposon gag domain</fullName>
    </submittedName>
</protein>
<dbReference type="FunFam" id="1.10.340.70:FF:000001">
    <property type="entry name" value="Retrovirus-related Pol polyprotein from transposon gypsy-like Protein"/>
    <property type="match status" value="1"/>
</dbReference>
<feature type="region of interest" description="Disordered" evidence="16">
    <location>
        <begin position="1983"/>
        <end position="2029"/>
    </location>
</feature>
<sequence length="2260" mass="258973">MVSELAMTPGVDYIKVRMAGQEDPAKMKNKAVVQETTMNKRMIKENREQERSGTKKKSSEERVMLEHDEEKEIHMFTARQEDTKGKEESIWLIDSGFTTRNSSKIAKAQIQTEESMGSNKERFEALESGLGLVQDDLQKATSGMVDKFRSMESAFDEKLRGVEETLRQDLRESMEQMRELVNQLREGGGGNALGIHRGGGNRRQEHQHQPQHRYVKLQLPRFNGGDPTEWISKAKQYFAYQEIPEAQKVSFTSYHLTEEANEWWQATAKKLGLNPLHTTWDIFEEELRIRFGPTEGENFHAALSKIRQTGTLREYQKEFERLQNKVNNWSEEALVGTFLGGLNDQIASHVQMFSPTTLKDVIRLARLSDELQKQKKLFQPRGYSTSMSTNQRPLLTNSAPIGQSSTPISPSQTPKKLSWEELKRKRSMGLCFSCDERYVPGHKCKKSQLLLMEGEDDVEDEEEFLDSQETVEPEISLQSLTGWGSPKTLRVQVEINRRKLVALIDSGATHNFIGEKEANRLGLKITPTTPFNVRVADGHPLRCRGAYRKVKLQLAGEDFTVDFYSLPLSGLDVVLGVSWLEKLGPIVCDWKAQYMRFEWAGKKIEIHGLLREQIKKAQSDEIEREARQGQAVFALTIQPHDEEQEIVPPVSDAIRQLLRNFESVFKLPTKLPPSREIEHRITLKEGSDPINVRPYRYAHFQKEEFEKQVQAMLDTGLIRPSSSPFSSPVLLVKKKDGSWRFCTDYRALNAATVKDRFPIPTVEDMLDKLHGAVIFTKLDLTAGYHQVRVHESDVAKTAFRTHNGHYEYLVMPLCNAPSTFQALMNSIFRGYLRKFVLVFFDDILVYSRSEAEHLGHVRIVLETVRDHGLFAKRKKCEFAKQEPEYLGHIISGAGVKVDQSKIQAMTEWPVPTTITELRGFLGLTGYYRKFVKDYGVLARPLTNLLKRGKFAWSSEADAAFDGLKQAMTTTPTLALPDFSIPFIIQTDASGDGIGAVLTQMGRPIAFMSRSLGVAKQNWSTYAREMLAIVVAVRMWRPYLLGRRFVIQTDQKSLRFLLEQRILTPEQQKWIGKLVDYDYEITYKPGPTNKAADALSRRALSPCLNTICSQQAVLWEELRKIQHTDPYLVRVGKLAEAAPGQPYARRNGLVCFKNRVVVPPHLSFVKSLLQEYHDSLIGGHSGALRTFKRLAQLFYWPAMHRTIREYVAACDVCQRAKSASLAPAGLLQPLPVPSQVWEDLSMDFIDGLPTSDKHTSILVVVDRLSKSAHLVPLSHPYTSKSVAAMFIEYIVKLHGMPKTIVSDRDPVFTSAFWRDLWKLSGTKLCMTSAYHPQSDGQTEVINRCVEQFLRCFVHERPKQWSFLLPWAEYWYNTTYHSSIGMSPFKALYGREPPALVGYEVGSSAIHELDEQLAERDELLADLKRHLNAATNKMKQAADKKRRDVNFDVGDWVFLRLQPYRQQSIFRRTSQKLSTRYFGPFQILQRVGPVAYRLKLPEGTRVHSVFHVSLLKQRVGEDTPTSGTSPPLRTSGGLRLRPEQVLETRTVMRGAVKQREALVLWTGLPREDATWEDCDQLRRSFPNLNLEDKFHFGEGSNDGVAGEEEPFYNLRPIINTDIKVPIRVGNGAVMMSKGKGDIEVMTKKGKRIIKDVFLVLKLGKNLLSIPQMITNGYQVKFKKKKCIILDRLGRNIGEVPMENRSFHIRWPSNEENAMMTRDDAAGLWHRRLGHLGYSNLSMMQSKEMVFGLPKFKADKEKCESCILSKHNREPFPKQSESRAKEKLELIHSDVCGPMQNSSLSGSRYLLTFIDDATRMVWVYFLKAKSEVFATFKKFKYLVENQSGCKIKRVRTDRGTEYLSGEFTKFLEENGIERQLTTAYTPQQNGVSERRNRSLVEMARAMIKAKDMPLKFWAKAVHTAGYIQNRTSTRALENKTPLEAWNGYRAYLLEENKLDISRDVIFEEESKWDWKTKKVIKHCDLSTEIDVREEESPRDEESSSSDDDSCERRTTQPYAPRSSLSSPEENSSLAPKKTRSLGDILLTAPFADIEYSDVSEGCYTVFEEPNLFEEAAKHSEWKEAMEEEIHMIEKNQTWELVQRPPDKNVVGVKWIYRLKTDAKGNTVKNKARLVARGFTQQYGVDYLETFAPVSRHETIRLLIAVAAQRKWKLFQLDVKLAFLNGNLEEEIYVEQPLGFEEEGKEDHVLRLHKALYGLKQAPRAWYSRIDEFFQRENFKRSENDPALYLKETNGKLLVVCIYTMRIW</sequence>
<keyword evidence="14" id="KW-0233">DNA recombination</keyword>
<dbReference type="Pfam" id="PF24626">
    <property type="entry name" value="SH3_Tf2-1"/>
    <property type="match status" value="1"/>
</dbReference>
<dbReference type="Pfam" id="PF22936">
    <property type="entry name" value="Pol_BBD"/>
    <property type="match status" value="1"/>
</dbReference>
<keyword evidence="9" id="KW-0460">Magnesium</keyword>
<dbReference type="GO" id="GO:0004519">
    <property type="term" value="F:endonuclease activity"/>
    <property type="evidence" value="ECO:0007669"/>
    <property type="project" value="UniProtKB-KW"/>
</dbReference>
<dbReference type="InterPro" id="IPR000477">
    <property type="entry name" value="RT_dom"/>
</dbReference>
<evidence type="ECO:0000256" key="1">
    <source>
        <dbReference type="ARBA" id="ARBA00022670"/>
    </source>
</evidence>
<evidence type="ECO:0000313" key="19">
    <source>
        <dbReference type="EMBL" id="KAG7583818.1"/>
    </source>
</evidence>
<dbReference type="CDD" id="cd01647">
    <property type="entry name" value="RT_LTR"/>
    <property type="match status" value="1"/>
</dbReference>
<dbReference type="CDD" id="cd09274">
    <property type="entry name" value="RNase_HI_RT_Ty3"/>
    <property type="match status" value="1"/>
</dbReference>
<keyword evidence="13" id="KW-0238">DNA-binding</keyword>
<dbReference type="FunFam" id="3.10.20.370:FF:000001">
    <property type="entry name" value="Retrovirus-related Pol polyprotein from transposon 17.6-like protein"/>
    <property type="match status" value="1"/>
</dbReference>
<gene>
    <name evidence="19" type="ORF">ISN44_As08g033250</name>
</gene>
<evidence type="ECO:0000256" key="9">
    <source>
        <dbReference type="ARBA" id="ARBA00022842"/>
    </source>
</evidence>
<keyword evidence="8" id="KW-0378">Hydrolase</keyword>
<evidence type="ECO:0000259" key="18">
    <source>
        <dbReference type="PROSITE" id="PS50994"/>
    </source>
</evidence>
<dbReference type="Pfam" id="PF00078">
    <property type="entry name" value="RVT_1"/>
    <property type="match status" value="1"/>
</dbReference>
<keyword evidence="7" id="KW-0255">Endonuclease</keyword>
<reference evidence="19 20" key="1">
    <citation type="submission" date="2020-12" db="EMBL/GenBank/DDBJ databases">
        <title>Concerted genomic and epigenomic changes stabilize Arabidopsis allopolyploids.</title>
        <authorList>
            <person name="Chen Z."/>
        </authorList>
    </citation>
    <scope>NUCLEOTIDE SEQUENCE [LARGE SCALE GENOMIC DNA]</scope>
    <source>
        <strain evidence="19">As9502</strain>
        <tissue evidence="19">Leaf</tissue>
    </source>
</reference>
<feature type="domain" description="Reverse transcriptase" evidence="17">
    <location>
        <begin position="713"/>
        <end position="890"/>
    </location>
</feature>
<proteinExistence type="predicted"/>
<feature type="region of interest" description="Disordered" evidence="16">
    <location>
        <begin position="381"/>
        <end position="415"/>
    </location>
</feature>
<evidence type="ECO:0000256" key="10">
    <source>
        <dbReference type="ARBA" id="ARBA00022908"/>
    </source>
</evidence>
<keyword evidence="5" id="KW-0479">Metal-binding</keyword>
<feature type="compositionally biased region" description="Acidic residues" evidence="16">
    <location>
        <begin position="1984"/>
        <end position="2002"/>
    </location>
</feature>
<dbReference type="Pfam" id="PF17921">
    <property type="entry name" value="Integrase_H2C2"/>
    <property type="match status" value="1"/>
</dbReference>
<evidence type="ECO:0000256" key="8">
    <source>
        <dbReference type="ARBA" id="ARBA00022801"/>
    </source>
</evidence>
<dbReference type="InterPro" id="IPR013103">
    <property type="entry name" value="RVT_2"/>
</dbReference>
<dbReference type="GO" id="GO:0046872">
    <property type="term" value="F:metal ion binding"/>
    <property type="evidence" value="ECO:0007669"/>
    <property type="project" value="UniProtKB-KW"/>
</dbReference>
<feature type="compositionally biased region" description="Basic and acidic residues" evidence="16">
    <location>
        <begin position="42"/>
        <end position="63"/>
    </location>
</feature>
<dbReference type="PANTHER" id="PTHR37984:SF5">
    <property type="entry name" value="PROTEIN NYNRIN-LIKE"/>
    <property type="match status" value="1"/>
</dbReference>
<keyword evidence="15" id="KW-0175">Coiled coil</keyword>
<dbReference type="FunFam" id="3.30.70.270:FF:000020">
    <property type="entry name" value="Transposon Tf2-6 polyprotein-like Protein"/>
    <property type="match status" value="1"/>
</dbReference>
<evidence type="ECO:0000256" key="15">
    <source>
        <dbReference type="SAM" id="Coils"/>
    </source>
</evidence>
<dbReference type="GO" id="GO:0003964">
    <property type="term" value="F:RNA-directed DNA polymerase activity"/>
    <property type="evidence" value="ECO:0007669"/>
    <property type="project" value="UniProtKB-KW"/>
</dbReference>
<evidence type="ECO:0000259" key="17">
    <source>
        <dbReference type="PROSITE" id="PS50878"/>
    </source>
</evidence>
<feature type="coiled-coil region" evidence="15">
    <location>
        <begin position="305"/>
        <end position="332"/>
    </location>
</feature>
<dbReference type="InterPro" id="IPR041588">
    <property type="entry name" value="Integrase_H2C2"/>
</dbReference>
<dbReference type="InterPro" id="IPR056924">
    <property type="entry name" value="SH3_Tf2-1"/>
</dbReference>
<evidence type="ECO:0000256" key="5">
    <source>
        <dbReference type="ARBA" id="ARBA00022723"/>
    </source>
</evidence>
<keyword evidence="1" id="KW-0645">Protease</keyword>
<name>A0A8T2B9K8_ARASU</name>
<dbReference type="InterPro" id="IPR025724">
    <property type="entry name" value="GAG-pre-integrase_dom"/>
</dbReference>
<dbReference type="Pfam" id="PF13976">
    <property type="entry name" value="gag_pre-integrs"/>
    <property type="match status" value="1"/>
</dbReference>
<evidence type="ECO:0000256" key="6">
    <source>
        <dbReference type="ARBA" id="ARBA00022750"/>
    </source>
</evidence>
<keyword evidence="20" id="KW-1185">Reference proteome</keyword>
<feature type="region of interest" description="Disordered" evidence="16">
    <location>
        <begin position="40"/>
        <end position="63"/>
    </location>
</feature>
<dbReference type="GO" id="GO:0006310">
    <property type="term" value="P:DNA recombination"/>
    <property type="evidence" value="ECO:0007669"/>
    <property type="project" value="UniProtKB-KW"/>
</dbReference>
<keyword evidence="3" id="KW-0548">Nucleotidyltransferase</keyword>
<feature type="coiled-coil region" evidence="15">
    <location>
        <begin position="1404"/>
        <end position="1438"/>
    </location>
</feature>
<evidence type="ECO:0000313" key="20">
    <source>
        <dbReference type="Proteomes" id="UP000694251"/>
    </source>
</evidence>
<dbReference type="InterPro" id="IPR054722">
    <property type="entry name" value="PolX-like_BBD"/>
</dbReference>
<dbReference type="Pfam" id="PF17917">
    <property type="entry name" value="RT_RNaseH"/>
    <property type="match status" value="1"/>
</dbReference>
<feature type="domain" description="Integrase catalytic" evidence="18">
    <location>
        <begin position="1766"/>
        <end position="1942"/>
    </location>
</feature>
<dbReference type="InterPro" id="IPR005162">
    <property type="entry name" value="Retrotrans_gag_dom"/>
</dbReference>
<dbReference type="GO" id="GO:0006508">
    <property type="term" value="P:proteolysis"/>
    <property type="evidence" value="ECO:0007669"/>
    <property type="project" value="UniProtKB-KW"/>
</dbReference>
<keyword evidence="11" id="KW-0695">RNA-directed DNA polymerase</keyword>
<evidence type="ECO:0000256" key="7">
    <source>
        <dbReference type="ARBA" id="ARBA00022759"/>
    </source>
</evidence>
<evidence type="ECO:0000256" key="2">
    <source>
        <dbReference type="ARBA" id="ARBA00022679"/>
    </source>
</evidence>
<keyword evidence="10" id="KW-0229">DNA integration</keyword>
<feature type="domain" description="Integrase catalytic" evidence="18">
    <location>
        <begin position="1226"/>
        <end position="1390"/>
    </location>
</feature>
<dbReference type="GO" id="GO:0003887">
    <property type="term" value="F:DNA-directed DNA polymerase activity"/>
    <property type="evidence" value="ECO:0007669"/>
    <property type="project" value="UniProtKB-KW"/>
</dbReference>
<evidence type="ECO:0000256" key="14">
    <source>
        <dbReference type="ARBA" id="ARBA00023172"/>
    </source>
</evidence>
<organism evidence="19 20">
    <name type="scientific">Arabidopsis suecica</name>
    <name type="common">Swedish thale-cress</name>
    <name type="synonym">Cardaminopsis suecica</name>
    <dbReference type="NCBI Taxonomy" id="45249"/>
    <lineage>
        <taxon>Eukaryota</taxon>
        <taxon>Viridiplantae</taxon>
        <taxon>Streptophyta</taxon>
        <taxon>Embryophyta</taxon>
        <taxon>Tracheophyta</taxon>
        <taxon>Spermatophyta</taxon>
        <taxon>Magnoliopsida</taxon>
        <taxon>eudicotyledons</taxon>
        <taxon>Gunneridae</taxon>
        <taxon>Pentapetalae</taxon>
        <taxon>rosids</taxon>
        <taxon>malvids</taxon>
        <taxon>Brassicales</taxon>
        <taxon>Brassicaceae</taxon>
        <taxon>Camelineae</taxon>
        <taxon>Arabidopsis</taxon>
    </lineage>
</organism>
<comment type="caution">
    <text evidence="19">The sequence shown here is derived from an EMBL/GenBank/DDBJ whole genome shotgun (WGS) entry which is preliminary data.</text>
</comment>
<dbReference type="OrthoDB" id="2013610at2759"/>
<dbReference type="Pfam" id="PF07727">
    <property type="entry name" value="RVT_2"/>
    <property type="match status" value="1"/>
</dbReference>
<dbReference type="InterPro" id="IPR041373">
    <property type="entry name" value="RT_RNaseH"/>
</dbReference>
<feature type="compositionally biased region" description="Low complexity" evidence="16">
    <location>
        <begin position="400"/>
        <end position="414"/>
    </location>
</feature>
<dbReference type="PANTHER" id="PTHR37984">
    <property type="entry name" value="PROTEIN CBG26694"/>
    <property type="match status" value="1"/>
</dbReference>
<dbReference type="InterPro" id="IPR050951">
    <property type="entry name" value="Retrovirus_Pol_polyprotein"/>
</dbReference>
<evidence type="ECO:0000256" key="4">
    <source>
        <dbReference type="ARBA" id="ARBA00022722"/>
    </source>
</evidence>
<dbReference type="PROSITE" id="PS50878">
    <property type="entry name" value="RT_POL"/>
    <property type="match status" value="1"/>
</dbReference>
<dbReference type="GO" id="GO:0015074">
    <property type="term" value="P:DNA integration"/>
    <property type="evidence" value="ECO:0007669"/>
    <property type="project" value="UniProtKB-KW"/>
</dbReference>
<dbReference type="PROSITE" id="PS50994">
    <property type="entry name" value="INTEGRASE"/>
    <property type="match status" value="2"/>
</dbReference>
<dbReference type="GO" id="GO:0003677">
    <property type="term" value="F:DNA binding"/>
    <property type="evidence" value="ECO:0007669"/>
    <property type="project" value="UniProtKB-KW"/>
</dbReference>
<evidence type="ECO:0000256" key="3">
    <source>
        <dbReference type="ARBA" id="ARBA00022695"/>
    </source>
</evidence>
<dbReference type="EMBL" id="JAEFBJ010000008">
    <property type="protein sequence ID" value="KAG7583818.1"/>
    <property type="molecule type" value="Genomic_DNA"/>
</dbReference>
<evidence type="ECO:0000256" key="16">
    <source>
        <dbReference type="SAM" id="MobiDB-lite"/>
    </source>
</evidence>
<evidence type="ECO:0000256" key="13">
    <source>
        <dbReference type="ARBA" id="ARBA00023125"/>
    </source>
</evidence>